<dbReference type="Proteomes" id="UP000253729">
    <property type="component" value="Unassembled WGS sequence"/>
</dbReference>
<dbReference type="GeneID" id="38134721"/>
<dbReference type="AlphaFoldDB" id="A0A3F3Q2N2"/>
<proteinExistence type="predicted"/>
<keyword evidence="1" id="KW-0812">Transmembrane</keyword>
<keyword evidence="1" id="KW-1133">Transmembrane helix</keyword>
<evidence type="ECO:0000313" key="2">
    <source>
        <dbReference type="EMBL" id="RDH33355.1"/>
    </source>
</evidence>
<keyword evidence="3" id="KW-1185">Reference proteome</keyword>
<evidence type="ECO:0000313" key="3">
    <source>
        <dbReference type="Proteomes" id="UP000253729"/>
    </source>
</evidence>
<keyword evidence="1" id="KW-0472">Membrane</keyword>
<protein>
    <submittedName>
        <fullName evidence="2">Uncharacterized protein</fullName>
    </submittedName>
</protein>
<accession>A0A3F3Q2N2</accession>
<feature type="transmembrane region" description="Helical" evidence="1">
    <location>
        <begin position="7"/>
        <end position="28"/>
    </location>
</feature>
<dbReference type="EMBL" id="KZ852047">
    <property type="protein sequence ID" value="RDH33355.1"/>
    <property type="molecule type" value="Genomic_DNA"/>
</dbReference>
<name>A0A3F3Q2N2_9EURO</name>
<sequence>MAALYRLNVTIVFCCLASLTGSPIFHHFQLFLFLYPRLCTGGTEPTPIRRR</sequence>
<reference evidence="2 3" key="1">
    <citation type="submission" date="2018-07" db="EMBL/GenBank/DDBJ databases">
        <title>The genomes of Aspergillus section Nigri reveals drivers in fungal speciation.</title>
        <authorList>
            <consortium name="DOE Joint Genome Institute"/>
            <person name="Vesth T.C."/>
            <person name="Nybo J."/>
            <person name="Theobald S."/>
            <person name="Brandl J."/>
            <person name="Frisvad J.C."/>
            <person name="Nielsen K.F."/>
            <person name="Lyhne E.K."/>
            <person name="Kogle M.E."/>
            <person name="Kuo A."/>
            <person name="Riley R."/>
            <person name="Clum A."/>
            <person name="Nolan M."/>
            <person name="Lipzen A."/>
            <person name="Salamov A."/>
            <person name="Henrissat B."/>
            <person name="Wiebenga A."/>
            <person name="De vries R.P."/>
            <person name="Grigoriev I.V."/>
            <person name="Mortensen U.H."/>
            <person name="Andersen M.R."/>
            <person name="Baker S.E."/>
        </authorList>
    </citation>
    <scope>NUCLEOTIDE SEQUENCE [LARGE SCALE GENOMIC DNA]</scope>
    <source>
        <strain evidence="2 3">CBS 139.54b</strain>
    </source>
</reference>
<gene>
    <name evidence="2" type="ORF">BDQ94DRAFT_143995</name>
</gene>
<organism evidence="2 3">
    <name type="scientific">Aspergillus welwitschiae</name>
    <dbReference type="NCBI Taxonomy" id="1341132"/>
    <lineage>
        <taxon>Eukaryota</taxon>
        <taxon>Fungi</taxon>
        <taxon>Dikarya</taxon>
        <taxon>Ascomycota</taxon>
        <taxon>Pezizomycotina</taxon>
        <taxon>Eurotiomycetes</taxon>
        <taxon>Eurotiomycetidae</taxon>
        <taxon>Eurotiales</taxon>
        <taxon>Aspergillaceae</taxon>
        <taxon>Aspergillus</taxon>
        <taxon>Aspergillus subgen. Circumdati</taxon>
    </lineage>
</organism>
<evidence type="ECO:0000256" key="1">
    <source>
        <dbReference type="SAM" id="Phobius"/>
    </source>
</evidence>
<dbReference type="RefSeq" id="XP_026626377.1">
    <property type="nucleotide sequence ID" value="XM_026766365.1"/>
</dbReference>